<reference evidence="2 3" key="1">
    <citation type="submission" date="2015-08" db="EMBL/GenBank/DDBJ databases">
        <title>Next Generation Sequencing and Analysis of the Genome of Puccinia sorghi L Schw, the Causal Agent of Maize Common Rust.</title>
        <authorList>
            <person name="Rochi L."/>
            <person name="Burguener G."/>
            <person name="Darino M."/>
            <person name="Turjanski A."/>
            <person name="Kreff E."/>
            <person name="Dieguez M.J."/>
            <person name="Sacco F."/>
        </authorList>
    </citation>
    <scope>NUCLEOTIDE SEQUENCE [LARGE SCALE GENOMIC DNA]</scope>
    <source>
        <strain evidence="2 3">RO10H11247</strain>
    </source>
</reference>
<evidence type="ECO:0000313" key="3">
    <source>
        <dbReference type="Proteomes" id="UP000037035"/>
    </source>
</evidence>
<dbReference type="Proteomes" id="UP000037035">
    <property type="component" value="Unassembled WGS sequence"/>
</dbReference>
<dbReference type="AlphaFoldDB" id="A0A0L6V1A5"/>
<protein>
    <submittedName>
        <fullName evidence="2">Uncharacterized protein</fullName>
    </submittedName>
</protein>
<gene>
    <name evidence="2" type="ORF">VP01_30g3</name>
</gene>
<accession>A0A0L6V1A5</accession>
<dbReference type="EMBL" id="LAVV01008058">
    <property type="protein sequence ID" value="KNZ53910.1"/>
    <property type="molecule type" value="Genomic_DNA"/>
</dbReference>
<evidence type="ECO:0000313" key="2">
    <source>
        <dbReference type="EMBL" id="KNZ53910.1"/>
    </source>
</evidence>
<comment type="caution">
    <text evidence="2">The sequence shown here is derived from an EMBL/GenBank/DDBJ whole genome shotgun (WGS) entry which is preliminary data.</text>
</comment>
<proteinExistence type="predicted"/>
<feature type="region of interest" description="Disordered" evidence="1">
    <location>
        <begin position="52"/>
        <end position="71"/>
    </location>
</feature>
<organism evidence="2 3">
    <name type="scientific">Puccinia sorghi</name>
    <dbReference type="NCBI Taxonomy" id="27349"/>
    <lineage>
        <taxon>Eukaryota</taxon>
        <taxon>Fungi</taxon>
        <taxon>Dikarya</taxon>
        <taxon>Basidiomycota</taxon>
        <taxon>Pucciniomycotina</taxon>
        <taxon>Pucciniomycetes</taxon>
        <taxon>Pucciniales</taxon>
        <taxon>Pucciniaceae</taxon>
        <taxon>Puccinia</taxon>
    </lineage>
</organism>
<evidence type="ECO:0000256" key="1">
    <source>
        <dbReference type="SAM" id="MobiDB-lite"/>
    </source>
</evidence>
<sequence length="253" mass="28440">MYSNRWFRRGCWRMRLRAIANSDVLLRRFRLQKRSRETRVRAVLFCGGECQPPASSDGSRGRQEGAACPNIDRPKGLVNGYKRAKEAESHPCPLNSGPEELIVLGLLRRELSGRSEKPSPLHYCFRQGLKLVIGSGHLIFLLIPLGLRPSGRSPEYISSTYYKVGLRRPSAFSIQGSVTSETSPDIWGPHREIVFLIPVFLLLGTHPISSKWFCTSHGVVGTTTHLKNIYIYIYISTFSSVYSANNVGFRKGV</sequence>
<name>A0A0L6V1A5_9BASI</name>
<keyword evidence="3" id="KW-1185">Reference proteome</keyword>
<dbReference type="VEuPathDB" id="FungiDB:VP01_30g3"/>